<comment type="similarity">
    <text evidence="12 13">Belongs to the TonB-dependent receptor family.</text>
</comment>
<evidence type="ECO:0000256" key="1">
    <source>
        <dbReference type="ARBA" id="ARBA00004571"/>
    </source>
</evidence>
<keyword evidence="11 12" id="KW-0998">Cell outer membrane</keyword>
<dbReference type="GO" id="GO:0009279">
    <property type="term" value="C:cell outer membrane"/>
    <property type="evidence" value="ECO:0007669"/>
    <property type="project" value="UniProtKB-SubCell"/>
</dbReference>
<keyword evidence="7" id="KW-0408">Iron</keyword>
<keyword evidence="8" id="KW-0406">Ion transport</keyword>
<evidence type="ECO:0000256" key="10">
    <source>
        <dbReference type="ARBA" id="ARBA00023136"/>
    </source>
</evidence>
<evidence type="ECO:0000256" key="12">
    <source>
        <dbReference type="PROSITE-ProRule" id="PRU01360"/>
    </source>
</evidence>
<evidence type="ECO:0000256" key="4">
    <source>
        <dbReference type="ARBA" id="ARBA00022496"/>
    </source>
</evidence>
<dbReference type="AlphaFoldDB" id="A0A6N8L2G0"/>
<evidence type="ECO:0000256" key="2">
    <source>
        <dbReference type="ARBA" id="ARBA00022448"/>
    </source>
</evidence>
<evidence type="ECO:0000313" key="16">
    <source>
        <dbReference type="Proteomes" id="UP000435036"/>
    </source>
</evidence>
<dbReference type="InterPro" id="IPR036942">
    <property type="entry name" value="Beta-barrel_TonB_sf"/>
</dbReference>
<dbReference type="InterPro" id="IPR008969">
    <property type="entry name" value="CarboxyPept-like_regulatory"/>
</dbReference>
<proteinExistence type="inferred from homology"/>
<dbReference type="PANTHER" id="PTHR32552">
    <property type="entry name" value="FERRICHROME IRON RECEPTOR-RELATED"/>
    <property type="match status" value="1"/>
</dbReference>
<evidence type="ECO:0000256" key="7">
    <source>
        <dbReference type="ARBA" id="ARBA00023004"/>
    </source>
</evidence>
<evidence type="ECO:0000256" key="3">
    <source>
        <dbReference type="ARBA" id="ARBA00022452"/>
    </source>
</evidence>
<evidence type="ECO:0000256" key="5">
    <source>
        <dbReference type="ARBA" id="ARBA00022692"/>
    </source>
</evidence>
<dbReference type="InterPro" id="IPR039426">
    <property type="entry name" value="TonB-dep_rcpt-like"/>
</dbReference>
<dbReference type="Proteomes" id="UP000435036">
    <property type="component" value="Unassembled WGS sequence"/>
</dbReference>
<dbReference type="RefSeq" id="WP_212592648.1">
    <property type="nucleotide sequence ID" value="NZ_WSQA01000017.1"/>
</dbReference>
<dbReference type="InterPro" id="IPR011662">
    <property type="entry name" value="Secretin/TonB_short_N"/>
</dbReference>
<keyword evidence="16" id="KW-1185">Reference proteome</keyword>
<evidence type="ECO:0000313" key="15">
    <source>
        <dbReference type="EMBL" id="MVZ63925.1"/>
    </source>
</evidence>
<gene>
    <name evidence="15" type="ORF">GQF63_18030</name>
</gene>
<dbReference type="Pfam" id="PF07660">
    <property type="entry name" value="STN"/>
    <property type="match status" value="1"/>
</dbReference>
<dbReference type="Gene3D" id="2.40.170.20">
    <property type="entry name" value="TonB-dependent receptor, beta-barrel domain"/>
    <property type="match status" value="1"/>
</dbReference>
<dbReference type="InterPro" id="IPR000531">
    <property type="entry name" value="Beta-barrel_TonB"/>
</dbReference>
<comment type="subcellular location">
    <subcellularLocation>
        <location evidence="1 12">Cell outer membrane</location>
        <topology evidence="1 12">Multi-pass membrane protein</topology>
    </subcellularLocation>
</comment>
<dbReference type="GO" id="GO:0015344">
    <property type="term" value="F:siderophore uptake transmembrane transporter activity"/>
    <property type="evidence" value="ECO:0007669"/>
    <property type="project" value="TreeGrafter"/>
</dbReference>
<evidence type="ECO:0000256" key="13">
    <source>
        <dbReference type="RuleBase" id="RU003357"/>
    </source>
</evidence>
<dbReference type="EMBL" id="WSQA01000017">
    <property type="protein sequence ID" value="MVZ63925.1"/>
    <property type="molecule type" value="Genomic_DNA"/>
</dbReference>
<reference evidence="15 16" key="1">
    <citation type="submission" date="2019-12" db="EMBL/GenBank/DDBJ databases">
        <authorList>
            <person name="Dong K."/>
        </authorList>
    </citation>
    <scope>NUCLEOTIDE SEQUENCE [LARGE SCALE GENOMIC DNA]</scope>
    <source>
        <strain evidence="15 16">JCM 31225</strain>
    </source>
</reference>
<keyword evidence="9 13" id="KW-0798">TonB box</keyword>
<dbReference type="SUPFAM" id="SSF49464">
    <property type="entry name" value="Carboxypeptidase regulatory domain-like"/>
    <property type="match status" value="1"/>
</dbReference>
<evidence type="ECO:0000256" key="8">
    <source>
        <dbReference type="ARBA" id="ARBA00023065"/>
    </source>
</evidence>
<accession>A0A6N8L2G0</accession>
<dbReference type="Pfam" id="PF00593">
    <property type="entry name" value="TonB_dep_Rec_b-barrel"/>
    <property type="match status" value="1"/>
</dbReference>
<evidence type="ECO:0000259" key="14">
    <source>
        <dbReference type="SMART" id="SM00965"/>
    </source>
</evidence>
<keyword evidence="2 12" id="KW-0813">Transport</keyword>
<feature type="domain" description="Secretin/TonB short N-terminal" evidence="14">
    <location>
        <begin position="68"/>
        <end position="119"/>
    </location>
</feature>
<protein>
    <submittedName>
        <fullName evidence="15">SusC/RagA family TonB-linked outer membrane protein</fullName>
    </submittedName>
</protein>
<keyword evidence="10 12" id="KW-0472">Membrane</keyword>
<dbReference type="InterPro" id="IPR037066">
    <property type="entry name" value="Plug_dom_sf"/>
</dbReference>
<evidence type="ECO:0000256" key="6">
    <source>
        <dbReference type="ARBA" id="ARBA00022729"/>
    </source>
</evidence>
<dbReference type="InterPro" id="IPR023996">
    <property type="entry name" value="TonB-dep_OMP_SusC/RagA"/>
</dbReference>
<comment type="caution">
    <text evidence="15">The sequence shown here is derived from an EMBL/GenBank/DDBJ whole genome shotgun (WGS) entry which is preliminary data.</text>
</comment>
<dbReference type="SUPFAM" id="SSF56935">
    <property type="entry name" value="Porins"/>
    <property type="match status" value="1"/>
</dbReference>
<name>A0A6N8L2G0_9SPHI</name>
<dbReference type="Gene3D" id="2.60.40.1120">
    <property type="entry name" value="Carboxypeptidase-like, regulatory domain"/>
    <property type="match status" value="1"/>
</dbReference>
<sequence length="1162" mass="128809">MKINLTPLYGGEMKIMMKRLIRFKVLLFLFILFSSFVWSITFSQTITITVKNKGLTELFKEIKEQTGYNIIYNNQLVSRANPVSINAQDMPIAQFLDLILDKNNLSYVISGQNILIKKKENSRQANASKPEDNREAKLQEQITGQVKDENGKPLAAVSITNKTLNSSTSTDANGKFQINARLQDILVFSFIGFERQERSVNNLNPIQVVLVPSESQLSEVVVTALGIKREEKAIGFAQQTVNAEQLATAASPSWSDGLKGKVAGLNIISGGTGPINSQSIQLRGATSLDPSSNYALIVIDGVPMNQESTPYIGNVSAAYGNEAPVDYGNAVSELRQEDIESVSVLKGPSAAALYGSRAANGALIITTKSGKKNQKLGISYNSSLNLDAITNWPDYQYEYGAGTIGNKDVNGNPYYSFGVSPDGPSTNTPEAYGPKFDGQYFYQYDPNTQNQGTERTLWKPYKNNMKDFFRTGTTFENAVSFQGGDSRGSMRVNIAHAENAYITPNSGYKRNAVAFNGNYQITNRIKASASVNYNNRSSDNLPAFGISNGSLGYFLMFLMPNVDINWYKPIWQNGKENLEQLNPFSAWSSNPYYILNIDQNPLTSNQIVGNTKVDIKITDNWDVMGRVSMNSLSQLRETQRGFSSKKHLKGYYGRQDVASQEYNMDFLTTYKNSFADHFNYSIMGGGSRMDYTMRNMMSSVDALIVPGVYTLANGVNNPLTNSNDSRKQINSLYGMGSLAWKDRVFVDVTARNDWSSSLPLSNNSYFYPSVSSSFILSDLLELPKSISYLKYRASYAVVGADANPYQTARYFSQSGFPSSATVPGTLFNADLKPEITSSWETGVDMKFLKNRLGFDLTYYNSITKNQILALPSDIVAGYSSRVINAGEVQNRGWELIVNATPIQRENFDWQVIANWSTNDNTILSLTDNLEKQTLATVWQAYLIGTVGGSTTDLWGTKFIRDPAGNIVYNKGVPMKGTTPEYIGNTAPDYKFGLTNTFKYQGIRLSFTFDGQIGGRVFSGTYNRASWAGTLKNTLPGRDEGVIIGEGVEQLTDGSYKPNETEINTQTYYSQYHQITEAGVFSGSFLKFRELTIGYNFPKSMLKSLRIDGLSLNFFGRNLAIFDNYPMFDPEAGTKNGAVYVPGLEITPMPHTSSYGFNLKVDF</sequence>
<keyword evidence="6" id="KW-0732">Signal</keyword>
<dbReference type="NCBIfam" id="TIGR04056">
    <property type="entry name" value="OMP_RagA_SusC"/>
    <property type="match status" value="1"/>
</dbReference>
<dbReference type="Gene3D" id="2.170.130.10">
    <property type="entry name" value="TonB-dependent receptor, plug domain"/>
    <property type="match status" value="1"/>
</dbReference>
<dbReference type="PANTHER" id="PTHR32552:SF68">
    <property type="entry name" value="FERRICHROME OUTER MEMBRANE TRANSPORTER_PHAGE RECEPTOR"/>
    <property type="match status" value="1"/>
</dbReference>
<keyword evidence="5 12" id="KW-0812">Transmembrane</keyword>
<dbReference type="PROSITE" id="PS52016">
    <property type="entry name" value="TONB_DEPENDENT_REC_3"/>
    <property type="match status" value="1"/>
</dbReference>
<dbReference type="Pfam" id="PF07715">
    <property type="entry name" value="Plug"/>
    <property type="match status" value="1"/>
</dbReference>
<dbReference type="SMART" id="SM00965">
    <property type="entry name" value="STN"/>
    <property type="match status" value="1"/>
</dbReference>
<dbReference type="NCBIfam" id="TIGR04057">
    <property type="entry name" value="SusC_RagA_signa"/>
    <property type="match status" value="1"/>
</dbReference>
<dbReference type="InterPro" id="IPR023997">
    <property type="entry name" value="TonB-dep_OMP_SusC/RagA_CS"/>
</dbReference>
<dbReference type="InterPro" id="IPR012910">
    <property type="entry name" value="Plug_dom"/>
</dbReference>
<evidence type="ECO:0000256" key="11">
    <source>
        <dbReference type="ARBA" id="ARBA00023237"/>
    </source>
</evidence>
<dbReference type="Pfam" id="PF13715">
    <property type="entry name" value="CarbopepD_reg_2"/>
    <property type="match status" value="1"/>
</dbReference>
<keyword evidence="3 12" id="KW-1134">Transmembrane beta strand</keyword>
<organism evidence="15 16">
    <name type="scientific">Sphingobacterium humi</name>
    <dbReference type="NCBI Taxonomy" id="1796905"/>
    <lineage>
        <taxon>Bacteria</taxon>
        <taxon>Pseudomonadati</taxon>
        <taxon>Bacteroidota</taxon>
        <taxon>Sphingobacteriia</taxon>
        <taxon>Sphingobacteriales</taxon>
        <taxon>Sphingobacteriaceae</taxon>
        <taxon>Sphingobacterium</taxon>
    </lineage>
</organism>
<evidence type="ECO:0000256" key="9">
    <source>
        <dbReference type="ARBA" id="ARBA00023077"/>
    </source>
</evidence>
<keyword evidence="4" id="KW-0410">Iron transport</keyword>